<dbReference type="GeneID" id="116203190"/>
<keyword evidence="15" id="KW-1015">Disulfide bond</keyword>
<dbReference type="Proteomes" id="UP000515151">
    <property type="component" value="Chromosome 4"/>
</dbReference>
<keyword evidence="7 21" id="KW-0812">Transmembrane</keyword>
<feature type="transmembrane region" description="Helical" evidence="21">
    <location>
        <begin position="29"/>
        <end position="51"/>
    </location>
</feature>
<dbReference type="Pfam" id="PF08276">
    <property type="entry name" value="PAN_2"/>
    <property type="match status" value="1"/>
</dbReference>
<comment type="similarity">
    <text evidence="19">Belongs to the protein kinase superfamily. Ser/Thr protein kinase family.</text>
</comment>
<evidence type="ECO:0000256" key="6">
    <source>
        <dbReference type="ARBA" id="ARBA00022679"/>
    </source>
</evidence>
<dbReference type="GO" id="GO:0048544">
    <property type="term" value="P:recognition of pollen"/>
    <property type="evidence" value="ECO:0007669"/>
    <property type="project" value="InterPro"/>
</dbReference>
<evidence type="ECO:0000313" key="26">
    <source>
        <dbReference type="Proteomes" id="UP000515151"/>
    </source>
</evidence>
<dbReference type="PROSITE" id="PS50927">
    <property type="entry name" value="BULB_LECTIN"/>
    <property type="match status" value="1"/>
</dbReference>
<keyword evidence="6 19" id="KW-0808">Transferase</keyword>
<sequence>MPGFIQHYTIINLGNLRGVQISLEAQMRFLVSSTVFWSLLALLLMLGLCVCMDSLNQSQSMSEGETLISARGKFQLGFFSTDNSSNRYLGIWFYNIPSKTIVWVANRNKPINGSLGLLKIEHGTLVIQDNSGRAYWSSNPRSLSSRSTTTKLLDSGNLVLKYDNSESYLWQSFDDPTDTMLAGMKLGWDFKDGMEWQLTSWKSAEDPFPGHFSYRMDPRGFPQLKLLEDKITRFRSHPRFGSTHTSFDSVITSIFVYGSQQAYFSYDLHDQNSLLRFLINCTGKLQHYKWNTQTLDWTLLIESPSDSCDEYAKCGPNAVCVIVNAVRICECLPGYVSKSAEGPDKLDPWYSGGCTTKSPFNCSGPEGFKRVKRVKLPDLVLFEMNTSMTLKECENMCLRNCTCTAYAHIFESRDKKGCGFWFGDLLDIRISYSEYEARELFVRVVASELEGNSKRWKGVVVAAAVILSISSTIFCLWASWRRRRGQGVRLDDHAGEEEKFELPMFGVAMISRATNNFSHFNKIGQGGFGPVYKGQLQNGQEIAVKRLSETSRQGLNEFKNEVVLIAKLQHRNLVKLLGCCIEGQERMLVYEYMPNGSLDSFVFTGTTGGSYLLWRTKFNIIIGVAKGLLYLHQDSRLTIIHRDLKASNVLLDSKMNPKISDFGMARTFGEDQFLEKTKRIVGTYGYMSPEYVVDGIFSIKSDVFSFGVLVLEIVCGKRNREFHHPDHNFNLLGHTWNLWVEGNAHELIHEWMEDSFPLSEVMRCIQVGLLCVQRCPEDRPTMSSVLLMLDSESMRLPQPKEPGFYLERIPNGKDFIMDGSEKTAKEITVTLLEGR</sequence>
<dbReference type="InterPro" id="IPR000858">
    <property type="entry name" value="S_locus_glycoprot_dom"/>
</dbReference>
<dbReference type="PANTHER" id="PTHR27002">
    <property type="entry name" value="RECEPTOR-LIKE SERINE/THREONINE-PROTEIN KINASE SD1-8"/>
    <property type="match status" value="1"/>
</dbReference>
<feature type="domain" description="Apple" evidence="25">
    <location>
        <begin position="362"/>
        <end position="445"/>
    </location>
</feature>
<dbReference type="AlphaFoldDB" id="A0A6P8DH28"/>
<evidence type="ECO:0000256" key="14">
    <source>
        <dbReference type="ARBA" id="ARBA00023136"/>
    </source>
</evidence>
<dbReference type="SUPFAM" id="SSF51110">
    <property type="entry name" value="alpha-D-mannose-specific plant lectins"/>
    <property type="match status" value="1"/>
</dbReference>
<gene>
    <name evidence="27" type="primary">LOC116203190</name>
</gene>
<dbReference type="PROSITE" id="PS50026">
    <property type="entry name" value="EGF_3"/>
    <property type="match status" value="1"/>
</dbReference>
<evidence type="ECO:0000256" key="16">
    <source>
        <dbReference type="ARBA" id="ARBA00023180"/>
    </source>
</evidence>
<evidence type="ECO:0000256" key="4">
    <source>
        <dbReference type="ARBA" id="ARBA00022536"/>
    </source>
</evidence>
<feature type="domain" description="Bulb-type lectin" evidence="24">
    <location>
        <begin position="52"/>
        <end position="173"/>
    </location>
</feature>
<comment type="catalytic activity">
    <reaction evidence="17 19">
        <text>L-threonyl-[protein] + ATP = O-phospho-L-threonyl-[protein] + ADP + H(+)</text>
        <dbReference type="Rhea" id="RHEA:46608"/>
        <dbReference type="Rhea" id="RHEA-COMP:11060"/>
        <dbReference type="Rhea" id="RHEA-COMP:11605"/>
        <dbReference type="ChEBI" id="CHEBI:15378"/>
        <dbReference type="ChEBI" id="CHEBI:30013"/>
        <dbReference type="ChEBI" id="CHEBI:30616"/>
        <dbReference type="ChEBI" id="CHEBI:61977"/>
        <dbReference type="ChEBI" id="CHEBI:456216"/>
        <dbReference type="EC" id="2.7.11.1"/>
    </reaction>
</comment>
<evidence type="ECO:0000256" key="20">
    <source>
        <dbReference type="PROSITE-ProRule" id="PRU00076"/>
    </source>
</evidence>
<dbReference type="FunFam" id="3.30.200.20:FF:000195">
    <property type="entry name" value="G-type lectin S-receptor-like serine/threonine-protein kinase"/>
    <property type="match status" value="1"/>
</dbReference>
<dbReference type="Gene3D" id="3.30.200.20">
    <property type="entry name" value="Phosphorylase Kinase, domain 1"/>
    <property type="match status" value="1"/>
</dbReference>
<dbReference type="PANTHER" id="PTHR27002:SF566">
    <property type="entry name" value="RECEPTOR-LIKE SERINE_THREONINE-PROTEIN KINASE"/>
    <property type="match status" value="1"/>
</dbReference>
<dbReference type="InterPro" id="IPR011009">
    <property type="entry name" value="Kinase-like_dom_sf"/>
</dbReference>
<keyword evidence="14 21" id="KW-0472">Membrane</keyword>
<dbReference type="InterPro" id="IPR000719">
    <property type="entry name" value="Prot_kinase_dom"/>
</dbReference>
<dbReference type="FunFam" id="2.90.10.10:FF:000003">
    <property type="entry name" value="G-type lectin S-receptor-like serine/threonine-protein kinase"/>
    <property type="match status" value="1"/>
</dbReference>
<dbReference type="InterPro" id="IPR001245">
    <property type="entry name" value="Ser-Thr/Tyr_kinase_cat_dom"/>
</dbReference>
<protein>
    <recommendedName>
        <fullName evidence="19">Receptor-like serine/threonine-protein kinase</fullName>
        <ecNumber evidence="19">2.7.11.1</ecNumber>
    </recommendedName>
</protein>
<evidence type="ECO:0000313" key="27">
    <source>
        <dbReference type="RefSeq" id="XP_031390713.1"/>
    </source>
</evidence>
<dbReference type="GO" id="GO:0030246">
    <property type="term" value="F:carbohydrate binding"/>
    <property type="evidence" value="ECO:0007669"/>
    <property type="project" value="UniProtKB-KW"/>
</dbReference>
<dbReference type="InterPro" id="IPR003609">
    <property type="entry name" value="Pan_app"/>
</dbReference>
<proteinExistence type="inferred from homology"/>
<dbReference type="Pfam" id="PF07714">
    <property type="entry name" value="PK_Tyr_Ser-Thr"/>
    <property type="match status" value="1"/>
</dbReference>
<evidence type="ECO:0000256" key="17">
    <source>
        <dbReference type="ARBA" id="ARBA00047899"/>
    </source>
</evidence>
<dbReference type="InterPro" id="IPR021820">
    <property type="entry name" value="S-locus_recpt_kinase_C"/>
</dbReference>
<keyword evidence="26" id="KW-1185">Reference proteome</keyword>
<evidence type="ECO:0000256" key="1">
    <source>
        <dbReference type="ARBA" id="ARBA00004251"/>
    </source>
</evidence>
<keyword evidence="4 20" id="KW-0245">EGF-like domain</keyword>
<evidence type="ECO:0000259" key="24">
    <source>
        <dbReference type="PROSITE" id="PS50927"/>
    </source>
</evidence>
<dbReference type="GO" id="GO:0005524">
    <property type="term" value="F:ATP binding"/>
    <property type="evidence" value="ECO:0007669"/>
    <property type="project" value="UniProtKB-KW"/>
</dbReference>
<dbReference type="GO" id="GO:0031625">
    <property type="term" value="F:ubiquitin protein ligase binding"/>
    <property type="evidence" value="ECO:0007669"/>
    <property type="project" value="UniProtKB-ARBA"/>
</dbReference>
<dbReference type="PROSITE" id="PS50011">
    <property type="entry name" value="PROTEIN_KINASE_DOM"/>
    <property type="match status" value="1"/>
</dbReference>
<evidence type="ECO:0000256" key="2">
    <source>
        <dbReference type="ARBA" id="ARBA00022475"/>
    </source>
</evidence>
<dbReference type="CDD" id="cd00028">
    <property type="entry name" value="B_lectin"/>
    <property type="match status" value="1"/>
</dbReference>
<evidence type="ECO:0000256" key="18">
    <source>
        <dbReference type="ARBA" id="ARBA00048679"/>
    </source>
</evidence>
<dbReference type="Pfam" id="PF00954">
    <property type="entry name" value="S_locus_glycop"/>
    <property type="match status" value="1"/>
</dbReference>
<feature type="transmembrane region" description="Helical" evidence="21">
    <location>
        <begin position="459"/>
        <end position="480"/>
    </location>
</feature>
<dbReference type="SMART" id="SM00473">
    <property type="entry name" value="PAN_AP"/>
    <property type="match status" value="1"/>
</dbReference>
<name>A0A6P8DH28_PUNGR</name>
<keyword evidence="2" id="KW-1003">Cell membrane</keyword>
<dbReference type="EC" id="2.7.11.1" evidence="19"/>
<keyword evidence="12 19" id="KW-0067">ATP-binding</keyword>
<reference evidence="26" key="1">
    <citation type="journal article" date="2020" name="Plant Biotechnol. J.">
        <title>The pomegranate (Punica granatum L.) draft genome dissects genetic divergence between soft- and hard-seeded cultivars.</title>
        <authorList>
            <person name="Luo X."/>
            <person name="Li H."/>
            <person name="Wu Z."/>
            <person name="Yao W."/>
            <person name="Zhao P."/>
            <person name="Cao D."/>
            <person name="Yu H."/>
            <person name="Li K."/>
            <person name="Poudel K."/>
            <person name="Zhao D."/>
            <person name="Zhang F."/>
            <person name="Xia X."/>
            <person name="Chen L."/>
            <person name="Wang Q."/>
            <person name="Jing D."/>
            <person name="Cao S."/>
        </authorList>
    </citation>
    <scope>NUCLEOTIDE SEQUENCE [LARGE SCALE GENOMIC DNA]</scope>
    <source>
        <strain evidence="26">cv. Tunisia</strain>
    </source>
</reference>
<comment type="subcellular location">
    <subcellularLocation>
        <location evidence="1">Cell membrane</location>
        <topology evidence="1">Single-pass type I membrane protein</topology>
    </subcellularLocation>
</comment>
<evidence type="ECO:0000256" key="19">
    <source>
        <dbReference type="PIRNR" id="PIRNR000641"/>
    </source>
</evidence>
<evidence type="ECO:0000256" key="5">
    <source>
        <dbReference type="ARBA" id="ARBA00022553"/>
    </source>
</evidence>
<accession>A0A6P8DH28</accession>
<reference evidence="27" key="2">
    <citation type="submission" date="2025-08" db="UniProtKB">
        <authorList>
            <consortium name="RefSeq"/>
        </authorList>
    </citation>
    <scope>IDENTIFICATION</scope>
    <source>
        <tissue evidence="27">Leaf</tissue>
    </source>
</reference>
<dbReference type="PROSITE" id="PS50948">
    <property type="entry name" value="PAN"/>
    <property type="match status" value="1"/>
</dbReference>
<evidence type="ECO:0000256" key="8">
    <source>
        <dbReference type="ARBA" id="ARBA00022729"/>
    </source>
</evidence>
<dbReference type="RefSeq" id="XP_031390713.1">
    <property type="nucleotide sequence ID" value="XM_031534853.1"/>
</dbReference>
<evidence type="ECO:0000259" key="25">
    <source>
        <dbReference type="PROSITE" id="PS50948"/>
    </source>
</evidence>
<dbReference type="OrthoDB" id="4062651at2759"/>
<keyword evidence="3 19" id="KW-0723">Serine/threonine-protein kinase</keyword>
<dbReference type="SUPFAM" id="SSF56112">
    <property type="entry name" value="Protein kinase-like (PK-like)"/>
    <property type="match status" value="1"/>
</dbReference>
<evidence type="ECO:0000256" key="13">
    <source>
        <dbReference type="ARBA" id="ARBA00022989"/>
    </source>
</evidence>
<evidence type="ECO:0000256" key="15">
    <source>
        <dbReference type="ARBA" id="ARBA00023157"/>
    </source>
</evidence>
<dbReference type="Gene3D" id="1.10.510.10">
    <property type="entry name" value="Transferase(Phosphotransferase) domain 1"/>
    <property type="match status" value="1"/>
</dbReference>
<dbReference type="PROSITE" id="PS00108">
    <property type="entry name" value="PROTEIN_KINASE_ST"/>
    <property type="match status" value="1"/>
</dbReference>
<keyword evidence="16" id="KW-0325">Glycoprotein</keyword>
<feature type="domain" description="Protein kinase" evidence="22">
    <location>
        <begin position="517"/>
        <end position="794"/>
    </location>
</feature>
<dbReference type="GO" id="GO:0005886">
    <property type="term" value="C:plasma membrane"/>
    <property type="evidence" value="ECO:0007669"/>
    <property type="project" value="UniProtKB-SubCell"/>
</dbReference>
<dbReference type="GO" id="GO:0004674">
    <property type="term" value="F:protein serine/threonine kinase activity"/>
    <property type="evidence" value="ECO:0007669"/>
    <property type="project" value="UniProtKB-KW"/>
</dbReference>
<dbReference type="Pfam" id="PF01453">
    <property type="entry name" value="B_lectin"/>
    <property type="match status" value="1"/>
</dbReference>
<keyword evidence="10 19" id="KW-0547">Nucleotide-binding</keyword>
<dbReference type="Gene3D" id="2.90.10.10">
    <property type="entry name" value="Bulb-type lectin domain"/>
    <property type="match status" value="1"/>
</dbReference>
<dbReference type="FunFam" id="1.10.510.10:FF:000060">
    <property type="entry name" value="G-type lectin S-receptor-like serine/threonine-protein kinase"/>
    <property type="match status" value="1"/>
</dbReference>
<comment type="catalytic activity">
    <reaction evidence="18 19">
        <text>L-seryl-[protein] + ATP = O-phospho-L-seryl-[protein] + ADP + H(+)</text>
        <dbReference type="Rhea" id="RHEA:17989"/>
        <dbReference type="Rhea" id="RHEA-COMP:9863"/>
        <dbReference type="Rhea" id="RHEA-COMP:11604"/>
        <dbReference type="ChEBI" id="CHEBI:15378"/>
        <dbReference type="ChEBI" id="CHEBI:29999"/>
        <dbReference type="ChEBI" id="CHEBI:30616"/>
        <dbReference type="ChEBI" id="CHEBI:83421"/>
        <dbReference type="ChEBI" id="CHEBI:456216"/>
        <dbReference type="EC" id="2.7.11.1"/>
    </reaction>
</comment>
<dbReference type="InterPro" id="IPR036426">
    <property type="entry name" value="Bulb-type_lectin_dom_sf"/>
</dbReference>
<comment type="caution">
    <text evidence="20">Lacks conserved residue(s) required for the propagation of feature annotation.</text>
</comment>
<dbReference type="Pfam" id="PF11883">
    <property type="entry name" value="DUF3403"/>
    <property type="match status" value="1"/>
</dbReference>
<keyword evidence="9" id="KW-0430">Lectin</keyword>
<keyword evidence="5" id="KW-0597">Phosphoprotein</keyword>
<evidence type="ECO:0000256" key="7">
    <source>
        <dbReference type="ARBA" id="ARBA00022692"/>
    </source>
</evidence>
<dbReference type="SMART" id="SM00108">
    <property type="entry name" value="B_lectin"/>
    <property type="match status" value="1"/>
</dbReference>
<dbReference type="InterPro" id="IPR008271">
    <property type="entry name" value="Ser/Thr_kinase_AS"/>
</dbReference>
<dbReference type="SMART" id="SM00220">
    <property type="entry name" value="S_TKc"/>
    <property type="match status" value="1"/>
</dbReference>
<evidence type="ECO:0000256" key="9">
    <source>
        <dbReference type="ARBA" id="ARBA00022734"/>
    </source>
</evidence>
<keyword evidence="8" id="KW-0732">Signal</keyword>
<evidence type="ECO:0000256" key="21">
    <source>
        <dbReference type="SAM" id="Phobius"/>
    </source>
</evidence>
<evidence type="ECO:0000256" key="11">
    <source>
        <dbReference type="ARBA" id="ARBA00022777"/>
    </source>
</evidence>
<keyword evidence="11 19" id="KW-0418">Kinase</keyword>
<evidence type="ECO:0000259" key="23">
    <source>
        <dbReference type="PROSITE" id="PS50026"/>
    </source>
</evidence>
<dbReference type="CDD" id="cd01098">
    <property type="entry name" value="PAN_AP_plant"/>
    <property type="match status" value="1"/>
</dbReference>
<dbReference type="InterPro" id="IPR000742">
    <property type="entry name" value="EGF"/>
</dbReference>
<evidence type="ECO:0000256" key="3">
    <source>
        <dbReference type="ARBA" id="ARBA00022527"/>
    </source>
</evidence>
<dbReference type="InterPro" id="IPR001480">
    <property type="entry name" value="Bulb-type_lectin_dom"/>
</dbReference>
<evidence type="ECO:0000259" key="22">
    <source>
        <dbReference type="PROSITE" id="PS50011"/>
    </source>
</evidence>
<dbReference type="InterPro" id="IPR024171">
    <property type="entry name" value="SRK-like_kinase"/>
</dbReference>
<evidence type="ECO:0000256" key="12">
    <source>
        <dbReference type="ARBA" id="ARBA00022840"/>
    </source>
</evidence>
<dbReference type="CDD" id="cd14066">
    <property type="entry name" value="STKc_IRAK"/>
    <property type="match status" value="1"/>
</dbReference>
<organism evidence="26 27">
    <name type="scientific">Punica granatum</name>
    <name type="common">Pomegranate</name>
    <dbReference type="NCBI Taxonomy" id="22663"/>
    <lineage>
        <taxon>Eukaryota</taxon>
        <taxon>Viridiplantae</taxon>
        <taxon>Streptophyta</taxon>
        <taxon>Embryophyta</taxon>
        <taxon>Tracheophyta</taxon>
        <taxon>Spermatophyta</taxon>
        <taxon>Magnoliopsida</taxon>
        <taxon>eudicotyledons</taxon>
        <taxon>Gunneridae</taxon>
        <taxon>Pentapetalae</taxon>
        <taxon>rosids</taxon>
        <taxon>malvids</taxon>
        <taxon>Myrtales</taxon>
        <taxon>Lythraceae</taxon>
        <taxon>Punica</taxon>
    </lineage>
</organism>
<keyword evidence="13 21" id="KW-1133">Transmembrane helix</keyword>
<feature type="domain" description="EGF-like" evidence="23">
    <location>
        <begin position="304"/>
        <end position="341"/>
    </location>
</feature>
<evidence type="ECO:0000256" key="10">
    <source>
        <dbReference type="ARBA" id="ARBA00022741"/>
    </source>
</evidence>
<dbReference type="PIRSF" id="PIRSF000641">
    <property type="entry name" value="SRK"/>
    <property type="match status" value="1"/>
</dbReference>